<comment type="caution">
    <text evidence="3">The sequence shown here is derived from an EMBL/GenBank/DDBJ whole genome shotgun (WGS) entry which is preliminary data.</text>
</comment>
<feature type="transmembrane region" description="Helical" evidence="2">
    <location>
        <begin position="243"/>
        <end position="260"/>
    </location>
</feature>
<evidence type="ECO:0000256" key="1">
    <source>
        <dbReference type="SAM" id="MobiDB-lite"/>
    </source>
</evidence>
<keyword evidence="2" id="KW-0812">Transmembrane</keyword>
<feature type="compositionally biased region" description="Basic and acidic residues" evidence="1">
    <location>
        <begin position="58"/>
        <end position="68"/>
    </location>
</feature>
<gene>
    <name evidence="3" type="primary">Cnig_chr_II.g7644</name>
    <name evidence="3" type="ORF">B9Z55_007644</name>
</gene>
<feature type="region of interest" description="Disordered" evidence="1">
    <location>
        <begin position="55"/>
        <end position="120"/>
    </location>
</feature>
<sequence length="377" mass="44155">MMHLKNDKPSVQVFEISSSNDSWRTDLRCETAKIRSLYPKPFSDPLDLQAILEGNEADEVKENQRNETRFGNMARYGNKATDSTRKRRSAGEKEDKKKPKTSHEKSHERSSLSTRSVRHQSEAPPITIITIYHRHQSIVATNQHQKRRFRFLLFLAILFSQPSHFLPISSSFDLFHPMTMSTKNPYVQFMHNDYFTHHFYHKKKVEEPVINEIFDVYGPALKPAGVVLGKIGFVVFFNWIQKFFFGIFSLFSMFIFPFYYRVFKKNRGNDKNDNFEVLEIFMPNNTSESIDAYDTINMKFYIYLESISILSTFLYIPIFISVTNKTHISVIKSKPERYICYQALFLCLSKITTIILLVYIAFVGYEQIGELRLVSLL</sequence>
<dbReference type="PANTHER" id="PTHR31720">
    <property type="entry name" value="SERPENTINE RECEPTOR, CLASS Z-RELATED"/>
    <property type="match status" value="1"/>
</dbReference>
<evidence type="ECO:0000313" key="4">
    <source>
        <dbReference type="Proteomes" id="UP000230233"/>
    </source>
</evidence>
<feature type="transmembrane region" description="Helical" evidence="2">
    <location>
        <begin position="300"/>
        <end position="322"/>
    </location>
</feature>
<dbReference type="EMBL" id="PDUG01000002">
    <property type="protein sequence ID" value="PIC48794.1"/>
    <property type="molecule type" value="Genomic_DNA"/>
</dbReference>
<feature type="transmembrane region" description="Helical" evidence="2">
    <location>
        <begin position="343"/>
        <end position="365"/>
    </location>
</feature>
<evidence type="ECO:0000256" key="2">
    <source>
        <dbReference type="SAM" id="Phobius"/>
    </source>
</evidence>
<dbReference type="Proteomes" id="UP000230233">
    <property type="component" value="Chromosome II"/>
</dbReference>
<dbReference type="Pfam" id="PF10325">
    <property type="entry name" value="7TM_GPCR_Srz"/>
    <property type="match status" value="1"/>
</dbReference>
<keyword evidence="4" id="KW-1185">Reference proteome</keyword>
<keyword evidence="2" id="KW-1133">Transmembrane helix</keyword>
<organism evidence="3 4">
    <name type="scientific">Caenorhabditis nigoni</name>
    <dbReference type="NCBI Taxonomy" id="1611254"/>
    <lineage>
        <taxon>Eukaryota</taxon>
        <taxon>Metazoa</taxon>
        <taxon>Ecdysozoa</taxon>
        <taxon>Nematoda</taxon>
        <taxon>Chromadorea</taxon>
        <taxon>Rhabditida</taxon>
        <taxon>Rhabditina</taxon>
        <taxon>Rhabditomorpha</taxon>
        <taxon>Rhabditoidea</taxon>
        <taxon>Rhabditidae</taxon>
        <taxon>Peloderinae</taxon>
        <taxon>Caenorhabditis</taxon>
    </lineage>
</organism>
<accession>A0A2G5VAK1</accession>
<feature type="transmembrane region" description="Helical" evidence="2">
    <location>
        <begin position="216"/>
        <end position="236"/>
    </location>
</feature>
<dbReference type="OrthoDB" id="5875377at2759"/>
<reference evidence="4" key="1">
    <citation type="submission" date="2017-10" db="EMBL/GenBank/DDBJ databases">
        <title>Rapid genome shrinkage in a self-fertile nematode reveals novel sperm competition proteins.</title>
        <authorList>
            <person name="Yin D."/>
            <person name="Schwarz E.M."/>
            <person name="Thomas C.G."/>
            <person name="Felde R.L."/>
            <person name="Korf I.F."/>
            <person name="Cutter A.D."/>
            <person name="Schartner C.M."/>
            <person name="Ralston E.J."/>
            <person name="Meyer B.J."/>
            <person name="Haag E.S."/>
        </authorList>
    </citation>
    <scope>NUCLEOTIDE SEQUENCE [LARGE SCALE GENOMIC DNA]</scope>
    <source>
        <strain evidence="4">JU1422</strain>
    </source>
</reference>
<dbReference type="PANTHER" id="PTHR31720:SF12">
    <property type="entry name" value="SERPENTINE RECEPTOR, CLASS T-RELATED"/>
    <property type="match status" value="1"/>
</dbReference>
<feature type="compositionally biased region" description="Basic and acidic residues" evidence="1">
    <location>
        <begin position="89"/>
        <end position="110"/>
    </location>
</feature>
<evidence type="ECO:0000313" key="3">
    <source>
        <dbReference type="EMBL" id="PIC48794.1"/>
    </source>
</evidence>
<protein>
    <submittedName>
        <fullName evidence="3">Uncharacterized protein</fullName>
    </submittedName>
</protein>
<name>A0A2G5VAK1_9PELO</name>
<keyword evidence="2" id="KW-0472">Membrane</keyword>
<proteinExistence type="predicted"/>
<dbReference type="InterPro" id="IPR018817">
    <property type="entry name" value="7TM_GPCR_serpentine_rcpt_Srz"/>
</dbReference>
<feature type="transmembrane region" description="Helical" evidence="2">
    <location>
        <begin position="151"/>
        <end position="172"/>
    </location>
</feature>
<dbReference type="AlphaFoldDB" id="A0A2G5VAK1"/>